<feature type="region of interest" description="Disordered" evidence="1">
    <location>
        <begin position="1"/>
        <end position="22"/>
    </location>
</feature>
<dbReference type="EMBL" id="JAAIUW010000003">
    <property type="protein sequence ID" value="KAF7839141.1"/>
    <property type="molecule type" value="Genomic_DNA"/>
</dbReference>
<reference evidence="2" key="1">
    <citation type="submission" date="2020-09" db="EMBL/GenBank/DDBJ databases">
        <title>Genome-Enabled Discovery of Anthraquinone Biosynthesis in Senna tora.</title>
        <authorList>
            <person name="Kang S.-H."/>
            <person name="Pandey R.P."/>
            <person name="Lee C.-M."/>
            <person name="Sim J.-S."/>
            <person name="Jeong J.-T."/>
            <person name="Choi B.-S."/>
            <person name="Jung M."/>
            <person name="Ginzburg D."/>
            <person name="Zhao K."/>
            <person name="Won S.Y."/>
            <person name="Oh T.-J."/>
            <person name="Yu Y."/>
            <person name="Kim N.-H."/>
            <person name="Lee O.R."/>
            <person name="Lee T.-H."/>
            <person name="Bashyal P."/>
            <person name="Kim T.-S."/>
            <person name="Lee W.-H."/>
            <person name="Kawkins C."/>
            <person name="Kim C.-K."/>
            <person name="Kim J.S."/>
            <person name="Ahn B.O."/>
            <person name="Rhee S.Y."/>
            <person name="Sohng J.K."/>
        </authorList>
    </citation>
    <scope>NUCLEOTIDE SEQUENCE</scope>
    <source>
        <tissue evidence="2">Leaf</tissue>
    </source>
</reference>
<dbReference type="Proteomes" id="UP000634136">
    <property type="component" value="Unassembled WGS sequence"/>
</dbReference>
<name>A0A835CDV0_9FABA</name>
<evidence type="ECO:0000313" key="3">
    <source>
        <dbReference type="Proteomes" id="UP000634136"/>
    </source>
</evidence>
<protein>
    <submittedName>
        <fullName evidence="2">Uncharacterized protein</fullName>
    </submittedName>
</protein>
<accession>A0A835CDV0</accession>
<evidence type="ECO:0000313" key="2">
    <source>
        <dbReference type="EMBL" id="KAF7839141.1"/>
    </source>
</evidence>
<gene>
    <name evidence="2" type="ORF">G2W53_007623</name>
</gene>
<organism evidence="2 3">
    <name type="scientific">Senna tora</name>
    <dbReference type="NCBI Taxonomy" id="362788"/>
    <lineage>
        <taxon>Eukaryota</taxon>
        <taxon>Viridiplantae</taxon>
        <taxon>Streptophyta</taxon>
        <taxon>Embryophyta</taxon>
        <taxon>Tracheophyta</taxon>
        <taxon>Spermatophyta</taxon>
        <taxon>Magnoliopsida</taxon>
        <taxon>eudicotyledons</taxon>
        <taxon>Gunneridae</taxon>
        <taxon>Pentapetalae</taxon>
        <taxon>rosids</taxon>
        <taxon>fabids</taxon>
        <taxon>Fabales</taxon>
        <taxon>Fabaceae</taxon>
        <taxon>Caesalpinioideae</taxon>
        <taxon>Cassia clade</taxon>
        <taxon>Senna</taxon>
    </lineage>
</organism>
<sequence length="45" mass="4908">MAIESQKNSGSTIQTYSSTSESNRSLRILFGNLSGFKARSRLVIA</sequence>
<dbReference type="AlphaFoldDB" id="A0A835CDV0"/>
<keyword evidence="3" id="KW-1185">Reference proteome</keyword>
<evidence type="ECO:0000256" key="1">
    <source>
        <dbReference type="SAM" id="MobiDB-lite"/>
    </source>
</evidence>
<comment type="caution">
    <text evidence="2">The sequence shown here is derived from an EMBL/GenBank/DDBJ whole genome shotgun (WGS) entry which is preliminary data.</text>
</comment>
<proteinExistence type="predicted"/>